<dbReference type="Pfam" id="PF02310">
    <property type="entry name" value="B12-binding"/>
    <property type="match status" value="1"/>
</dbReference>
<gene>
    <name evidence="10" type="ORF">DRP43_02530</name>
</gene>
<evidence type="ECO:0000256" key="5">
    <source>
        <dbReference type="ARBA" id="ARBA00022723"/>
    </source>
</evidence>
<dbReference type="SUPFAM" id="SSF102114">
    <property type="entry name" value="Radical SAM enzymes"/>
    <property type="match status" value="1"/>
</dbReference>
<dbReference type="InterPro" id="IPR006158">
    <property type="entry name" value="Cobalamin-bd"/>
</dbReference>
<dbReference type="InterPro" id="IPR006638">
    <property type="entry name" value="Elp3/MiaA/NifB-like_rSAM"/>
</dbReference>
<evidence type="ECO:0000313" key="11">
    <source>
        <dbReference type="Proteomes" id="UP000271125"/>
    </source>
</evidence>
<dbReference type="Pfam" id="PF04055">
    <property type="entry name" value="Radical_SAM"/>
    <property type="match status" value="1"/>
</dbReference>
<protein>
    <submittedName>
        <fullName evidence="10">B12-binding domain-containing radical SAM protein</fullName>
    </submittedName>
</protein>
<evidence type="ECO:0000256" key="2">
    <source>
        <dbReference type="ARBA" id="ARBA00022603"/>
    </source>
</evidence>
<dbReference type="SFLD" id="SFLDS00029">
    <property type="entry name" value="Radical_SAM"/>
    <property type="match status" value="1"/>
</dbReference>
<evidence type="ECO:0000256" key="4">
    <source>
        <dbReference type="ARBA" id="ARBA00022691"/>
    </source>
</evidence>
<dbReference type="CDD" id="cd01335">
    <property type="entry name" value="Radical_SAM"/>
    <property type="match status" value="1"/>
</dbReference>
<evidence type="ECO:0000259" key="8">
    <source>
        <dbReference type="PROSITE" id="PS51332"/>
    </source>
</evidence>
<dbReference type="Proteomes" id="UP000271125">
    <property type="component" value="Unassembled WGS sequence"/>
</dbReference>
<dbReference type="EMBL" id="QNBD01000093">
    <property type="protein sequence ID" value="RKX71369.1"/>
    <property type="molecule type" value="Genomic_DNA"/>
</dbReference>
<evidence type="ECO:0000256" key="6">
    <source>
        <dbReference type="ARBA" id="ARBA00023004"/>
    </source>
</evidence>
<evidence type="ECO:0000256" key="7">
    <source>
        <dbReference type="ARBA" id="ARBA00023014"/>
    </source>
</evidence>
<name>A0A660SKS1_UNCT6</name>
<evidence type="ECO:0000256" key="3">
    <source>
        <dbReference type="ARBA" id="ARBA00022679"/>
    </source>
</evidence>
<dbReference type="InterPro" id="IPR058240">
    <property type="entry name" value="rSAM_sf"/>
</dbReference>
<dbReference type="GO" id="GO:0051539">
    <property type="term" value="F:4 iron, 4 sulfur cluster binding"/>
    <property type="evidence" value="ECO:0007669"/>
    <property type="project" value="UniProtKB-KW"/>
</dbReference>
<reference evidence="10 11" key="1">
    <citation type="submission" date="2018-06" db="EMBL/GenBank/DDBJ databases">
        <title>Extensive metabolic versatility and redundancy in microbially diverse, dynamic hydrothermal sediments.</title>
        <authorList>
            <person name="Dombrowski N."/>
            <person name="Teske A."/>
            <person name="Baker B.J."/>
        </authorList>
    </citation>
    <scope>NUCLEOTIDE SEQUENCE [LARGE SCALE GENOMIC DNA]</scope>
    <source>
        <strain evidence="10">B10_G13</strain>
    </source>
</reference>
<keyword evidence="5" id="KW-0479">Metal-binding</keyword>
<keyword evidence="2" id="KW-0489">Methyltransferase</keyword>
<dbReference type="AlphaFoldDB" id="A0A660SKS1"/>
<dbReference type="PROSITE" id="PS51332">
    <property type="entry name" value="B12_BINDING"/>
    <property type="match status" value="1"/>
</dbReference>
<dbReference type="InterPro" id="IPR034466">
    <property type="entry name" value="Methyltransferase_Class_B"/>
</dbReference>
<dbReference type="PROSITE" id="PS51918">
    <property type="entry name" value="RADICAL_SAM"/>
    <property type="match status" value="1"/>
</dbReference>
<evidence type="ECO:0000313" key="10">
    <source>
        <dbReference type="EMBL" id="RKX71369.1"/>
    </source>
</evidence>
<organism evidence="10 11">
    <name type="scientific">candidate division TA06 bacterium</name>
    <dbReference type="NCBI Taxonomy" id="2250710"/>
    <lineage>
        <taxon>Bacteria</taxon>
        <taxon>Bacteria division TA06</taxon>
    </lineage>
</organism>
<evidence type="ECO:0000256" key="1">
    <source>
        <dbReference type="ARBA" id="ARBA00001966"/>
    </source>
</evidence>
<dbReference type="PANTHER" id="PTHR43409">
    <property type="entry name" value="ANAEROBIC MAGNESIUM-PROTOPORPHYRIN IX MONOMETHYL ESTER CYCLASE-RELATED"/>
    <property type="match status" value="1"/>
</dbReference>
<dbReference type="GO" id="GO:0031419">
    <property type="term" value="F:cobalamin binding"/>
    <property type="evidence" value="ECO:0007669"/>
    <property type="project" value="InterPro"/>
</dbReference>
<keyword evidence="6" id="KW-0408">Iron</keyword>
<dbReference type="GO" id="GO:0046872">
    <property type="term" value="F:metal ion binding"/>
    <property type="evidence" value="ECO:0007669"/>
    <property type="project" value="UniProtKB-KW"/>
</dbReference>
<dbReference type="Gene3D" id="3.40.50.280">
    <property type="entry name" value="Cobalamin-binding domain"/>
    <property type="match status" value="1"/>
</dbReference>
<comment type="caution">
    <text evidence="10">The sequence shown here is derived from an EMBL/GenBank/DDBJ whole genome shotgun (WGS) entry which is preliminary data.</text>
</comment>
<keyword evidence="4" id="KW-0949">S-adenosyl-L-methionine</keyword>
<dbReference type="SFLD" id="SFLDG01082">
    <property type="entry name" value="B12-binding_domain_containing"/>
    <property type="match status" value="1"/>
</dbReference>
<dbReference type="InterPro" id="IPR051198">
    <property type="entry name" value="BchE-like"/>
</dbReference>
<sequence length="444" mass="50968">MEKERIKLLLLLPADAIHRFKVGNFKKSLRYAPITLTYLAALIPKDLDIDLKLLDEGNESINSINFEPDLVAISVMTGTSSRAYTLADNYRKKGVKVVMGGVHPTLLPDEAALHADTVVVGFAERSFPQLLIDFQKGKMKKFYIDREQMPLNKIPIPRRDLLNKKDYITINTIIATRGCPNRCKFCVVPYVWNKKYFRRPINDIINEIKTLEGNHVVFIDVNLLEDDNYTRELLTALIPLKKYWFGLSTIKALLNKAIMNLVIKSGCKGLLIGFESVTNKSLISLNKGFNNVAKYANMMKILHDNGIRVNGTFLFGADADDKSVFEETVKFVDRIKIDLPRFSVFTPYPGTPIFKELEKQDRIIEYDWAMYDVEHVVFKPKLMSPKELEEGLHWAWKETYSIKSIFKRITGTTSILGVILLTNLGYKYYANKLPKYNKFIMTQE</sequence>
<feature type="domain" description="B12-binding" evidence="8">
    <location>
        <begin position="5"/>
        <end position="141"/>
    </location>
</feature>
<accession>A0A660SKS1</accession>
<dbReference type="SMART" id="SM00729">
    <property type="entry name" value="Elp3"/>
    <property type="match status" value="1"/>
</dbReference>
<dbReference type="GO" id="GO:0005829">
    <property type="term" value="C:cytosol"/>
    <property type="evidence" value="ECO:0007669"/>
    <property type="project" value="TreeGrafter"/>
</dbReference>
<dbReference type="Gene3D" id="3.80.30.20">
    <property type="entry name" value="tm_1862 like domain"/>
    <property type="match status" value="1"/>
</dbReference>
<keyword evidence="7" id="KW-0411">Iron-sulfur</keyword>
<evidence type="ECO:0000259" key="9">
    <source>
        <dbReference type="PROSITE" id="PS51918"/>
    </source>
</evidence>
<keyword evidence="3" id="KW-0808">Transferase</keyword>
<proteinExistence type="predicted"/>
<dbReference type="InterPro" id="IPR023404">
    <property type="entry name" value="rSAM_horseshoe"/>
</dbReference>
<dbReference type="InterPro" id="IPR007197">
    <property type="entry name" value="rSAM"/>
</dbReference>
<dbReference type="SFLD" id="SFLDG01123">
    <property type="entry name" value="methyltransferase_(Class_B)"/>
    <property type="match status" value="1"/>
</dbReference>
<feature type="domain" description="Radical SAM core" evidence="9">
    <location>
        <begin position="165"/>
        <end position="386"/>
    </location>
</feature>
<dbReference type="PANTHER" id="PTHR43409:SF7">
    <property type="entry name" value="BLL1977 PROTEIN"/>
    <property type="match status" value="1"/>
</dbReference>
<dbReference type="GO" id="GO:0003824">
    <property type="term" value="F:catalytic activity"/>
    <property type="evidence" value="ECO:0007669"/>
    <property type="project" value="InterPro"/>
</dbReference>
<comment type="cofactor">
    <cofactor evidence="1">
        <name>[4Fe-4S] cluster</name>
        <dbReference type="ChEBI" id="CHEBI:49883"/>
    </cofactor>
</comment>